<dbReference type="EMBL" id="LSSM01000380">
    <property type="protein sequence ID" value="OMJ29086.1"/>
    <property type="molecule type" value="Genomic_DNA"/>
</dbReference>
<dbReference type="AlphaFoldDB" id="A0A1R1YQM9"/>
<evidence type="ECO:0000313" key="3">
    <source>
        <dbReference type="Proteomes" id="UP000187429"/>
    </source>
</evidence>
<comment type="caution">
    <text evidence="2">The sequence shown here is derived from an EMBL/GenBank/DDBJ whole genome shotgun (WGS) entry which is preliminary data.</text>
</comment>
<evidence type="ECO:0000313" key="2">
    <source>
        <dbReference type="EMBL" id="OMJ29086.1"/>
    </source>
</evidence>
<keyword evidence="3" id="KW-1185">Reference proteome</keyword>
<dbReference type="Proteomes" id="UP000187429">
    <property type="component" value="Unassembled WGS sequence"/>
</dbReference>
<feature type="compositionally biased region" description="Low complexity" evidence="1">
    <location>
        <begin position="33"/>
        <end position="51"/>
    </location>
</feature>
<name>A0A1R1YQM9_9FUNG</name>
<sequence length="95" mass="10277">MCTNNSIYSINVQIQSDPSELVVLNHLLDSTNFPATSSSSRSPNGPQSSASFGNKHAKTAEFAGQKALTITQLVSNLKTFQTFINQKIKGFLNLS</sequence>
<protein>
    <submittedName>
        <fullName evidence="2">Uncharacterized protein</fullName>
    </submittedName>
</protein>
<accession>A0A1R1YQM9</accession>
<evidence type="ECO:0000256" key="1">
    <source>
        <dbReference type="SAM" id="MobiDB-lite"/>
    </source>
</evidence>
<gene>
    <name evidence="2" type="ORF">AYI69_g1421</name>
</gene>
<reference evidence="3" key="1">
    <citation type="submission" date="2017-01" db="EMBL/GenBank/DDBJ databases">
        <authorList>
            <person name="Wang Y."/>
            <person name="White M."/>
            <person name="Kvist S."/>
            <person name="Moncalvo J.-M."/>
        </authorList>
    </citation>
    <scope>NUCLEOTIDE SEQUENCE [LARGE SCALE GENOMIC DNA]</scope>
    <source>
        <strain evidence="3">ID-206-W2</strain>
    </source>
</reference>
<proteinExistence type="predicted"/>
<feature type="region of interest" description="Disordered" evidence="1">
    <location>
        <begin position="33"/>
        <end position="57"/>
    </location>
</feature>
<organism evidence="2 3">
    <name type="scientific">Smittium culicis</name>
    <dbReference type="NCBI Taxonomy" id="133412"/>
    <lineage>
        <taxon>Eukaryota</taxon>
        <taxon>Fungi</taxon>
        <taxon>Fungi incertae sedis</taxon>
        <taxon>Zoopagomycota</taxon>
        <taxon>Kickxellomycotina</taxon>
        <taxon>Harpellomycetes</taxon>
        <taxon>Harpellales</taxon>
        <taxon>Legeriomycetaceae</taxon>
        <taxon>Smittium</taxon>
    </lineage>
</organism>